<name>A0A147I133_9SPHN</name>
<dbReference type="SUPFAM" id="SSF51735">
    <property type="entry name" value="NAD(P)-binding Rossmann-fold domains"/>
    <property type="match status" value="1"/>
</dbReference>
<protein>
    <submittedName>
        <fullName evidence="3">Capsular biosynthesis protein</fullName>
    </submittedName>
</protein>
<dbReference type="OrthoDB" id="9795501at2"/>
<dbReference type="InterPro" id="IPR029303">
    <property type="entry name" value="CapF_C"/>
</dbReference>
<keyword evidence="4" id="KW-1185">Reference proteome</keyword>
<dbReference type="Pfam" id="PF14667">
    <property type="entry name" value="Polysacc_synt_C"/>
    <property type="match status" value="1"/>
</dbReference>
<dbReference type="CDD" id="cd07007">
    <property type="entry name" value="cupin_CapF-like_C"/>
    <property type="match status" value="1"/>
</dbReference>
<dbReference type="InterPro" id="IPR014710">
    <property type="entry name" value="RmlC-like_jellyroll"/>
</dbReference>
<dbReference type="InterPro" id="IPR011051">
    <property type="entry name" value="RmlC_Cupin_sf"/>
</dbReference>
<evidence type="ECO:0000259" key="1">
    <source>
        <dbReference type="Pfam" id="PF01370"/>
    </source>
</evidence>
<evidence type="ECO:0000313" key="3">
    <source>
        <dbReference type="EMBL" id="KTT71181.1"/>
    </source>
</evidence>
<dbReference type="InterPro" id="IPR036291">
    <property type="entry name" value="NAD(P)-bd_dom_sf"/>
</dbReference>
<proteinExistence type="predicted"/>
<evidence type="ECO:0000259" key="2">
    <source>
        <dbReference type="Pfam" id="PF14667"/>
    </source>
</evidence>
<evidence type="ECO:0000313" key="4">
    <source>
        <dbReference type="Proteomes" id="UP000074310"/>
    </source>
</evidence>
<dbReference type="SUPFAM" id="SSF51182">
    <property type="entry name" value="RmlC-like cupins"/>
    <property type="match status" value="1"/>
</dbReference>
<dbReference type="InterPro" id="IPR001509">
    <property type="entry name" value="Epimerase_deHydtase"/>
</dbReference>
<comment type="caution">
    <text evidence="3">The sequence shown here is derived from an EMBL/GenBank/DDBJ whole genome shotgun (WGS) entry which is preliminary data.</text>
</comment>
<feature type="domain" description="NAD-dependent epimerase/dehydratase" evidence="1">
    <location>
        <begin position="6"/>
        <end position="193"/>
    </location>
</feature>
<dbReference type="AlphaFoldDB" id="A0A147I133"/>
<gene>
    <name evidence="3" type="ORF">NS334_10860</name>
</gene>
<dbReference type="PANTHER" id="PTHR43245:SF55">
    <property type="entry name" value="NAD(P)-BINDING DOMAIN-CONTAINING PROTEIN"/>
    <property type="match status" value="1"/>
</dbReference>
<dbReference type="EMBL" id="LDTB01000043">
    <property type="protein sequence ID" value="KTT71181.1"/>
    <property type="molecule type" value="Genomic_DNA"/>
</dbReference>
<reference evidence="3 4" key="1">
    <citation type="journal article" date="2016" name="Front. Microbiol.">
        <title>Genomic Resource of Rice Seed Associated Bacteria.</title>
        <authorList>
            <person name="Midha S."/>
            <person name="Bansal K."/>
            <person name="Sharma S."/>
            <person name="Kumar N."/>
            <person name="Patil P.P."/>
            <person name="Chaudhry V."/>
            <person name="Patil P.B."/>
        </authorList>
    </citation>
    <scope>NUCLEOTIDE SEQUENCE [LARGE SCALE GENOMIC DNA]</scope>
    <source>
        <strain evidence="3 4">NS334</strain>
    </source>
</reference>
<dbReference type="Gene3D" id="3.40.50.720">
    <property type="entry name" value="NAD(P)-binding Rossmann-like Domain"/>
    <property type="match status" value="1"/>
</dbReference>
<dbReference type="Proteomes" id="UP000074310">
    <property type="component" value="Unassembled WGS sequence"/>
</dbReference>
<dbReference type="PATRIC" id="fig|869719.3.peg.2113"/>
<dbReference type="InterPro" id="IPR050177">
    <property type="entry name" value="Lipid_A_modif_metabolic_enz"/>
</dbReference>
<dbReference type="Gene3D" id="2.60.120.10">
    <property type="entry name" value="Jelly Rolls"/>
    <property type="match status" value="1"/>
</dbReference>
<dbReference type="PANTHER" id="PTHR43245">
    <property type="entry name" value="BIFUNCTIONAL POLYMYXIN RESISTANCE PROTEIN ARNA"/>
    <property type="match status" value="1"/>
</dbReference>
<sequence length="369" mass="39323">MSGRRIAVTGADGFVGRNLALRLAEIGDQVLPLTRTSTREDWFAAIAAADAVVHLAGANRPADPAEFDTVNAGTAALLVEAIGAAGRSVPVVYASSIRAAGDDAYGRSKRAGEEALLAHAARTGGRVYVFRLPNVFGKWARPNYNSAVATFCHNVARDLPITVNDPGAALSLVYIDDVVDAFLGILDRGGESGMVDVAPTYATTVGAVANTIRGFRTDRADNLIDAVGTGLTRALYATYVAALPPAEFSYPIVSHRDTRGAFSEMLKTRTSGQFSYFTALPGVTRGGHYHHTKTEKFLIVHGRARFGFRHMLTGETYEIVTDGDTPTVVETVPGWAHDVTNVGAGIMVSLLWANEVFDRARPDTITAKV</sequence>
<organism evidence="3 4">
    <name type="scientific">Sphingomonas endophytica</name>
    <dbReference type="NCBI Taxonomy" id="869719"/>
    <lineage>
        <taxon>Bacteria</taxon>
        <taxon>Pseudomonadati</taxon>
        <taxon>Pseudomonadota</taxon>
        <taxon>Alphaproteobacteria</taxon>
        <taxon>Sphingomonadales</taxon>
        <taxon>Sphingomonadaceae</taxon>
        <taxon>Sphingomonas</taxon>
    </lineage>
</organism>
<dbReference type="Pfam" id="PF01370">
    <property type="entry name" value="Epimerase"/>
    <property type="match status" value="1"/>
</dbReference>
<dbReference type="RefSeq" id="WP_058755979.1">
    <property type="nucleotide sequence ID" value="NZ_LDTB01000043.1"/>
</dbReference>
<accession>A0A147I133</accession>
<dbReference type="NCBIfam" id="NF047837">
    <property type="entry name" value="UDPAcbARedWbcJ"/>
    <property type="match status" value="1"/>
</dbReference>
<feature type="domain" description="Capsular polysaccharide assembling protein CapF C-terminal" evidence="2">
    <location>
        <begin position="255"/>
        <end position="365"/>
    </location>
</feature>